<gene>
    <name evidence="6" type="ordered locus">Maeo_0166</name>
</gene>
<dbReference type="GO" id="GO:0016614">
    <property type="term" value="F:oxidoreductase activity, acting on CH-OH group of donors"/>
    <property type="evidence" value="ECO:0007669"/>
    <property type="project" value="InterPro"/>
</dbReference>
<dbReference type="HOGENOM" id="CLU_052500_0_0_2"/>
<evidence type="ECO:0000256" key="1">
    <source>
        <dbReference type="ARBA" id="ARBA00010790"/>
    </source>
</evidence>
<dbReference type="Pfam" id="PF05199">
    <property type="entry name" value="GMC_oxred_C"/>
    <property type="match status" value="1"/>
</dbReference>
<name>A6UTD6_META3</name>
<dbReference type="AlphaFoldDB" id="A6UTD6"/>
<dbReference type="PANTHER" id="PTHR46056:SF12">
    <property type="entry name" value="LONG-CHAIN-ALCOHOL OXIDASE"/>
    <property type="match status" value="1"/>
</dbReference>
<sequence length="412" mass="46002">MIYDFIIIGSGVGGSSLFKELNIKYPNKKILLIEKGDKPEYVEEGNELQILYLNGLGGSSMYSVGNAIRIDLKNIGINNKNQNKLYDEIEKELSVNTAPLDYIDNTSKNIMEKYGFKKTPKYINFSKCTKCGNCTSMLCNAKWTPLNYLKEYRNNNLQKTSSFEPTQIFNSKIINNCEVIGIKKDKSQEIFLIDTVIDNGDKTIRKTIKGKTTIVSAGGINSPRILSNTLQNEHLGKNLFVDMFITIGGILKDANLRSSIPMTIYNQYNNDIIISPHYSKLLYDNIKNDGIKNLKDNDIYGLMIKIKDENNGIVEKDHAYKEITENDKKLLSKGSEIASNILEDVGINKTYTTIIRGSHPSGTCAIGKVVNKDLETEIPNLFVCDSSVFPEPLGAPPILGIIAISKNLANQL</sequence>
<dbReference type="KEGG" id="mae:Maeo_0166"/>
<reference evidence="6" key="1">
    <citation type="submission" date="2007-06" db="EMBL/GenBank/DDBJ databases">
        <title>Complete sequence of Methanococcus aeolicus Nankai-3.</title>
        <authorList>
            <consortium name="US DOE Joint Genome Institute"/>
            <person name="Copeland A."/>
            <person name="Lucas S."/>
            <person name="Lapidus A."/>
            <person name="Barry K."/>
            <person name="Glavina del Rio T."/>
            <person name="Dalin E."/>
            <person name="Tice H."/>
            <person name="Pitluck S."/>
            <person name="Chain P."/>
            <person name="Malfatti S."/>
            <person name="Shin M."/>
            <person name="Vergez L."/>
            <person name="Schmutz J."/>
            <person name="Larimer F."/>
            <person name="Land M."/>
            <person name="Hauser L."/>
            <person name="Kyrpides N."/>
            <person name="Lykidis A."/>
            <person name="Sieprawska-Lupa M."/>
            <person name="Whitman W.B."/>
            <person name="Richardson P."/>
        </authorList>
    </citation>
    <scope>NUCLEOTIDE SEQUENCE [LARGE SCALE GENOMIC DNA]</scope>
    <source>
        <strain evidence="6">Nankai-3</strain>
    </source>
</reference>
<organism evidence="6 7">
    <name type="scientific">Methanococcus aeolicus (strain ATCC BAA-1280 / DSM 17508 / OCM 812 / Nankai-3)</name>
    <dbReference type="NCBI Taxonomy" id="419665"/>
    <lineage>
        <taxon>Archaea</taxon>
        <taxon>Methanobacteriati</taxon>
        <taxon>Methanobacteriota</taxon>
        <taxon>Methanomada group</taxon>
        <taxon>Methanococci</taxon>
        <taxon>Methanococcales</taxon>
        <taxon>Methanococcaceae</taxon>
        <taxon>Methanococcus</taxon>
    </lineage>
</organism>
<proteinExistence type="inferred from homology"/>
<dbReference type="InterPro" id="IPR007867">
    <property type="entry name" value="GMC_OxRtase_C"/>
</dbReference>
<evidence type="ECO:0000256" key="4">
    <source>
        <dbReference type="ARBA" id="ARBA00023002"/>
    </source>
</evidence>
<dbReference type="InterPro" id="IPR000172">
    <property type="entry name" value="GMC_OxRdtase_N"/>
</dbReference>
<dbReference type="SUPFAM" id="SSF51905">
    <property type="entry name" value="FAD/NAD(P)-binding domain"/>
    <property type="match status" value="1"/>
</dbReference>
<keyword evidence="4" id="KW-0560">Oxidoreductase</keyword>
<evidence type="ECO:0000256" key="3">
    <source>
        <dbReference type="ARBA" id="ARBA00022827"/>
    </source>
</evidence>
<dbReference type="Gene3D" id="3.50.50.60">
    <property type="entry name" value="FAD/NAD(P)-binding domain"/>
    <property type="match status" value="2"/>
</dbReference>
<evidence type="ECO:0000313" key="7">
    <source>
        <dbReference type="Proteomes" id="UP000001106"/>
    </source>
</evidence>
<dbReference type="GO" id="GO:0050660">
    <property type="term" value="F:flavin adenine dinucleotide binding"/>
    <property type="evidence" value="ECO:0007669"/>
    <property type="project" value="InterPro"/>
</dbReference>
<protein>
    <submittedName>
        <fullName evidence="6">Glucose-methanol-choline oxidoreductase</fullName>
    </submittedName>
</protein>
<dbReference type="PROSITE" id="PS51379">
    <property type="entry name" value="4FE4S_FER_2"/>
    <property type="match status" value="1"/>
</dbReference>
<dbReference type="EMBL" id="CP000743">
    <property type="protein sequence ID" value="ABR55758.1"/>
    <property type="molecule type" value="Genomic_DNA"/>
</dbReference>
<evidence type="ECO:0000313" key="6">
    <source>
        <dbReference type="EMBL" id="ABR55758.1"/>
    </source>
</evidence>
<dbReference type="Pfam" id="PF00732">
    <property type="entry name" value="GMC_oxred_N"/>
    <property type="match status" value="1"/>
</dbReference>
<accession>A6UTD6</accession>
<dbReference type="Proteomes" id="UP000001106">
    <property type="component" value="Chromosome"/>
</dbReference>
<dbReference type="eggNOG" id="arCOG02232">
    <property type="taxonomic scope" value="Archaea"/>
</dbReference>
<comment type="similarity">
    <text evidence="1">Belongs to the GMC oxidoreductase family.</text>
</comment>
<feature type="domain" description="4Fe-4S ferredoxin-type" evidence="5">
    <location>
        <begin position="118"/>
        <end position="149"/>
    </location>
</feature>
<dbReference type="InterPro" id="IPR036188">
    <property type="entry name" value="FAD/NAD-bd_sf"/>
</dbReference>
<dbReference type="STRING" id="419665.Maeo_0166"/>
<evidence type="ECO:0000256" key="2">
    <source>
        <dbReference type="ARBA" id="ARBA00022630"/>
    </source>
</evidence>
<dbReference type="InterPro" id="IPR017896">
    <property type="entry name" value="4Fe4S_Fe-S-bd"/>
</dbReference>
<keyword evidence="3" id="KW-0274">FAD</keyword>
<evidence type="ECO:0000259" key="5">
    <source>
        <dbReference type="PROSITE" id="PS51379"/>
    </source>
</evidence>
<dbReference type="GeneID" id="5326318"/>
<keyword evidence="7" id="KW-1185">Reference proteome</keyword>
<keyword evidence="2" id="KW-0285">Flavoprotein</keyword>
<dbReference type="PANTHER" id="PTHR46056">
    <property type="entry name" value="LONG-CHAIN-ALCOHOL OXIDASE"/>
    <property type="match status" value="1"/>
</dbReference>
<dbReference type="RefSeq" id="WP_011972890.1">
    <property type="nucleotide sequence ID" value="NC_009635.1"/>
</dbReference>